<dbReference type="InterPro" id="IPR007502">
    <property type="entry name" value="Helicase-assoc_dom"/>
</dbReference>
<keyword evidence="2" id="KW-0547">Nucleotide-binding</keyword>
<feature type="domain" description="Helicase C-terminal" evidence="8">
    <location>
        <begin position="802"/>
        <end position="975"/>
    </location>
</feature>
<evidence type="ECO:0000313" key="10">
    <source>
        <dbReference type="Proteomes" id="UP000076632"/>
    </source>
</evidence>
<dbReference type="InterPro" id="IPR001650">
    <property type="entry name" value="Helicase_C-like"/>
</dbReference>
<feature type="compositionally biased region" description="Basic and acidic residues" evidence="6">
    <location>
        <begin position="81"/>
        <end position="92"/>
    </location>
</feature>
<evidence type="ECO:0000259" key="8">
    <source>
        <dbReference type="PROSITE" id="PS51194"/>
    </source>
</evidence>
<dbReference type="GO" id="GO:1990904">
    <property type="term" value="C:ribonucleoprotein complex"/>
    <property type="evidence" value="ECO:0007669"/>
    <property type="project" value="UniProtKB-ARBA"/>
</dbReference>
<dbReference type="STRING" id="1328760.A0A165GZM4"/>
<dbReference type="CDD" id="cd18791">
    <property type="entry name" value="SF2_C_RHA"/>
    <property type="match status" value="1"/>
</dbReference>
<feature type="compositionally biased region" description="Basic and acidic residues" evidence="6">
    <location>
        <begin position="102"/>
        <end position="118"/>
    </location>
</feature>
<dbReference type="Pfam" id="PF00271">
    <property type="entry name" value="Helicase_C"/>
    <property type="match status" value="1"/>
</dbReference>
<keyword evidence="3 9" id="KW-0378">Hydrolase</keyword>
<sequence>MRRALRIYNCLNMSKTANQPEFLARSSWRNPNPNPNPNPRGALNPQARPFNSKPQHTSWGNRQSNFGGGPSNRQFHNGRFRPQEGGKRKWEGNTRPPPSQRRRFDKENRQDLKDEAYVRRTFKLPSPSDYKGAPESLFTDPREAFRKSTKKVLRMRLSFSRSYGAMRCNIHCGFLRARGEMNAVGEGANKTIAEKAAYLHLLAQLHEAGILKEIFEFADINHHNPIYKEDDSAIEDVVNYAARFDAIPSITYSHVNTPFDPRSPWCVEYSIELPEHKIHVRGRHQSYKMAQVGAAVRFKQEAEKFQSELGTESLALNDSQSLTVQNAKTFLEYYRIVYTGTKIDNDAKDIPKNETGVSVPLTRWQCLMNGQPFGDPFDTYGKKNKGQDISALFTAVALKKKDPELYPKFLEALKEGNGAIVRPMPPVDFVVEQDCLISMRETLYEVRKAGLPDEREEAMRYEGREYEDRYTRKALSPNEAKRKSEKLKKRRERYLKDPELESLRSKREGLPMNQYHAKVLDMVNQNVYSIVVGATGSGKTTQTPQIVLDDAISRGEGAQCNIICTQPRRIAATSVARRVAEERNESLGKSVGYQVRFDRSTPEQGGSITYCTTGILLQQLQNNPDSVFDHVSHLFVDEVHERDILIDFLMILLKGRVKDRVRLGKPVPRVVLMSATLDTELFAGYFKQLGQDGQLVECPTLSVPGRTFPVSYHYLDEVLGRLQQNGGREIQRLLERDPQTREHLAYEESFKKSPLNNAANQDQSMDDDEPAAIDWKRKYNAEGEVVSEKEDALVPSGLVAATIGLIARDTNEGAILVFLPGLEEILKVENLLRKERPLGINVDDSSKYRVSLLHSSLPSGQTDVFSEVPEGCRKIILATNIAETSITIPDVQYVIDSGKLREKRYDQLRRITRLQCCWVSKSNSRQRAGRAGRVRDGNYYALFTKERYESLRSIGLPEMLRSDLQEVCLDVKAHSLDTNIDQFLSEAIEPPAPEAVAASVRNLRALEALTDDEMLTPLGRLLASLPVHPNLGKMMVLAVVFRCLDPMLVLGALASDRGIFVSPLGKKEEAAEARRSFAEGTGSDHIGMINAFRELRWYRDNRTNQEAFKYAEKNFIHYGAFRSVENTVNQIEDVLVQSGLIPKVPAKQRTNSEVGTPSLNQNSANVPLLKAIALAGMGNNIGITGGRGTKSWRTESEKTCFVHPSSINHVPFSQMKKAGGGNQETSLMTYSTLSKSTDAKTTFLRDTTLITPLAAALFGGRLTHAPPRKIQVGSWLPFWVKTTTWSSDGREAKTIFEFRKALDRLLAGAFADIENHKLDQTKFLHENQLCELFAQGLVDVLDKDIPTGKYIERKWRKSATDAMSRLDLH</sequence>
<keyword evidence="4" id="KW-0347">Helicase</keyword>
<dbReference type="InterPro" id="IPR048333">
    <property type="entry name" value="HA2_WH"/>
</dbReference>
<dbReference type="GO" id="GO:0016787">
    <property type="term" value="F:hydrolase activity"/>
    <property type="evidence" value="ECO:0007669"/>
    <property type="project" value="UniProtKB-KW"/>
</dbReference>
<feature type="compositionally biased region" description="Basic residues" evidence="6">
    <location>
        <begin position="483"/>
        <end position="493"/>
    </location>
</feature>
<dbReference type="PROSITE" id="PS00690">
    <property type="entry name" value="DEAH_ATP_HELICASE"/>
    <property type="match status" value="1"/>
</dbReference>
<reference evidence="9 10" key="1">
    <citation type="journal article" date="2016" name="Fungal Biol.">
        <title>The genome of Xylona heveae provides a window into fungal endophytism.</title>
        <authorList>
            <person name="Gazis R."/>
            <person name="Kuo A."/>
            <person name="Riley R."/>
            <person name="LaButti K."/>
            <person name="Lipzen A."/>
            <person name="Lin J."/>
            <person name="Amirebrahimi M."/>
            <person name="Hesse C.N."/>
            <person name="Spatafora J.W."/>
            <person name="Henrissat B."/>
            <person name="Hainaut M."/>
            <person name="Grigoriev I.V."/>
            <person name="Hibbett D.S."/>
        </authorList>
    </citation>
    <scope>NUCLEOTIDE SEQUENCE [LARGE SCALE GENOMIC DNA]</scope>
    <source>
        <strain evidence="9 10">TC161</strain>
    </source>
</reference>
<protein>
    <recommendedName>
        <fullName evidence="1">RNA helicase</fullName>
        <ecNumber evidence="1">3.6.4.13</ecNumber>
    </recommendedName>
</protein>
<dbReference type="RefSeq" id="XP_018188358.1">
    <property type="nucleotide sequence ID" value="XM_018334295.1"/>
</dbReference>
<feature type="domain" description="Helicase ATP-binding" evidence="7">
    <location>
        <begin position="520"/>
        <end position="695"/>
    </location>
</feature>
<dbReference type="Gene3D" id="1.20.120.1080">
    <property type="match status" value="1"/>
</dbReference>
<dbReference type="InterPro" id="IPR011545">
    <property type="entry name" value="DEAD/DEAH_box_helicase_dom"/>
</dbReference>
<gene>
    <name evidence="9" type="ORF">L228DRAFT_260934</name>
</gene>
<dbReference type="SMART" id="SM00847">
    <property type="entry name" value="HA2"/>
    <property type="match status" value="1"/>
</dbReference>
<dbReference type="GO" id="GO:0003724">
    <property type="term" value="F:RNA helicase activity"/>
    <property type="evidence" value="ECO:0007669"/>
    <property type="project" value="UniProtKB-EC"/>
</dbReference>
<proteinExistence type="predicted"/>
<evidence type="ECO:0000256" key="3">
    <source>
        <dbReference type="ARBA" id="ARBA00022801"/>
    </source>
</evidence>
<dbReference type="InterPro" id="IPR002464">
    <property type="entry name" value="DNA/RNA_helicase_DEAH_CS"/>
</dbReference>
<dbReference type="OMA" id="MCKLVCR"/>
<feature type="region of interest" description="Disordered" evidence="6">
    <location>
        <begin position="25"/>
        <end position="135"/>
    </location>
</feature>
<dbReference type="Pfam" id="PF21010">
    <property type="entry name" value="HA2_C"/>
    <property type="match status" value="1"/>
</dbReference>
<dbReference type="Pfam" id="PF04408">
    <property type="entry name" value="WHD_HA2"/>
    <property type="match status" value="1"/>
</dbReference>
<name>A0A165GZM4_XYLHT</name>
<evidence type="ECO:0000256" key="5">
    <source>
        <dbReference type="ARBA" id="ARBA00022840"/>
    </source>
</evidence>
<dbReference type="Gene3D" id="3.40.50.300">
    <property type="entry name" value="P-loop containing nucleotide triphosphate hydrolases"/>
    <property type="match status" value="2"/>
</dbReference>
<feature type="region of interest" description="Disordered" evidence="6">
    <location>
        <begin position="470"/>
        <end position="500"/>
    </location>
</feature>
<dbReference type="EC" id="3.6.4.13" evidence="1"/>
<dbReference type="PROSITE" id="PS51192">
    <property type="entry name" value="HELICASE_ATP_BIND_1"/>
    <property type="match status" value="1"/>
</dbReference>
<dbReference type="GO" id="GO:0003723">
    <property type="term" value="F:RNA binding"/>
    <property type="evidence" value="ECO:0007669"/>
    <property type="project" value="TreeGrafter"/>
</dbReference>
<organism evidence="9 10">
    <name type="scientific">Xylona heveae (strain CBS 132557 / TC161)</name>
    <dbReference type="NCBI Taxonomy" id="1328760"/>
    <lineage>
        <taxon>Eukaryota</taxon>
        <taxon>Fungi</taxon>
        <taxon>Dikarya</taxon>
        <taxon>Ascomycota</taxon>
        <taxon>Pezizomycotina</taxon>
        <taxon>Xylonomycetes</taxon>
        <taxon>Xylonales</taxon>
        <taxon>Xylonaceae</taxon>
        <taxon>Xylona</taxon>
    </lineage>
</organism>
<keyword evidence="5" id="KW-0067">ATP-binding</keyword>
<dbReference type="EMBL" id="KV407458">
    <property type="protein sequence ID" value="KZF22803.1"/>
    <property type="molecule type" value="Genomic_DNA"/>
</dbReference>
<evidence type="ECO:0000256" key="4">
    <source>
        <dbReference type="ARBA" id="ARBA00022806"/>
    </source>
</evidence>
<dbReference type="InParanoid" id="A0A165GZM4"/>
<dbReference type="FunFam" id="1.20.120.1080:FF:000002">
    <property type="entry name" value="Putative ATP-dependent RNA helicase DHX36"/>
    <property type="match status" value="1"/>
</dbReference>
<dbReference type="InterPro" id="IPR014001">
    <property type="entry name" value="Helicase_ATP-bd"/>
</dbReference>
<evidence type="ECO:0000256" key="2">
    <source>
        <dbReference type="ARBA" id="ARBA00022741"/>
    </source>
</evidence>
<evidence type="ECO:0000313" key="9">
    <source>
        <dbReference type="EMBL" id="KZF22803.1"/>
    </source>
</evidence>
<dbReference type="OrthoDB" id="5600252at2759"/>
<dbReference type="GO" id="GO:0005524">
    <property type="term" value="F:ATP binding"/>
    <property type="evidence" value="ECO:0007669"/>
    <property type="project" value="UniProtKB-KW"/>
</dbReference>
<dbReference type="SMART" id="SM00490">
    <property type="entry name" value="HELICc"/>
    <property type="match status" value="1"/>
</dbReference>
<dbReference type="SMART" id="SM00487">
    <property type="entry name" value="DEXDc"/>
    <property type="match status" value="1"/>
</dbReference>
<feature type="compositionally biased region" description="Polar residues" evidence="6">
    <location>
        <begin position="52"/>
        <end position="75"/>
    </location>
</feature>
<dbReference type="PROSITE" id="PS51194">
    <property type="entry name" value="HELICASE_CTER"/>
    <property type="match status" value="1"/>
</dbReference>
<dbReference type="PANTHER" id="PTHR18934:SF203">
    <property type="entry name" value="ATP-DEPENDENT RNA HELICASE A"/>
    <property type="match status" value="1"/>
</dbReference>
<dbReference type="SUPFAM" id="SSF52540">
    <property type="entry name" value="P-loop containing nucleoside triphosphate hydrolases"/>
    <property type="match status" value="1"/>
</dbReference>
<dbReference type="GeneID" id="28899432"/>
<evidence type="ECO:0000256" key="1">
    <source>
        <dbReference type="ARBA" id="ARBA00012552"/>
    </source>
</evidence>
<dbReference type="InterPro" id="IPR027417">
    <property type="entry name" value="P-loop_NTPase"/>
</dbReference>
<dbReference type="PANTHER" id="PTHR18934">
    <property type="entry name" value="ATP-DEPENDENT RNA HELICASE"/>
    <property type="match status" value="1"/>
</dbReference>
<evidence type="ECO:0000259" key="7">
    <source>
        <dbReference type="PROSITE" id="PS51192"/>
    </source>
</evidence>
<dbReference type="Proteomes" id="UP000076632">
    <property type="component" value="Unassembled WGS sequence"/>
</dbReference>
<dbReference type="Pfam" id="PF00270">
    <property type="entry name" value="DEAD"/>
    <property type="match status" value="1"/>
</dbReference>
<keyword evidence="10" id="KW-1185">Reference proteome</keyword>
<accession>A0A165GZM4</accession>
<dbReference type="CDD" id="cd17917">
    <property type="entry name" value="DEXHc_RHA-like"/>
    <property type="match status" value="1"/>
</dbReference>
<evidence type="ECO:0000256" key="6">
    <source>
        <dbReference type="SAM" id="MobiDB-lite"/>
    </source>
</evidence>